<protein>
    <submittedName>
        <fullName evidence="2">Uncharacterized protein</fullName>
    </submittedName>
</protein>
<evidence type="ECO:0000256" key="1">
    <source>
        <dbReference type="SAM" id="MobiDB-lite"/>
    </source>
</evidence>
<sequence>MERRVQSLYSKQRDKTTLLPDSRLDTGASGGLLGKKARDGVISACVETRYVSLLMMTDFGPAMIKLLRSDVQKNNYFPPPSAQPKFSARDHTCQCKLALALLSRTRNMFQCSVTVPHEPSTAPREKPTNANAKVYIEGRGKRSTSRSPRLAT</sequence>
<reference evidence="2 3" key="1">
    <citation type="journal article" date="2014" name="Nat. Genet.">
        <title>Genome and transcriptome of the porcine whipworm Trichuris suis.</title>
        <authorList>
            <person name="Jex A.R."/>
            <person name="Nejsum P."/>
            <person name="Schwarz E.M."/>
            <person name="Hu L."/>
            <person name="Young N.D."/>
            <person name="Hall R.S."/>
            <person name="Korhonen P.K."/>
            <person name="Liao S."/>
            <person name="Thamsborg S."/>
            <person name="Xia J."/>
            <person name="Xu P."/>
            <person name="Wang S."/>
            <person name="Scheerlinck J.P."/>
            <person name="Hofmann A."/>
            <person name="Sternberg P.W."/>
            <person name="Wang J."/>
            <person name="Gasser R.B."/>
        </authorList>
    </citation>
    <scope>NUCLEOTIDE SEQUENCE [LARGE SCALE GENOMIC DNA]</scope>
    <source>
        <strain evidence="2">DCEP-RM93M</strain>
    </source>
</reference>
<name>A0A085LJB3_9BILA</name>
<gene>
    <name evidence="2" type="ORF">M513_14064</name>
</gene>
<dbReference type="Proteomes" id="UP000030764">
    <property type="component" value="Unassembled WGS sequence"/>
</dbReference>
<organism evidence="2 3">
    <name type="scientific">Trichuris suis</name>
    <name type="common">pig whipworm</name>
    <dbReference type="NCBI Taxonomy" id="68888"/>
    <lineage>
        <taxon>Eukaryota</taxon>
        <taxon>Metazoa</taxon>
        <taxon>Ecdysozoa</taxon>
        <taxon>Nematoda</taxon>
        <taxon>Enoplea</taxon>
        <taxon>Dorylaimia</taxon>
        <taxon>Trichinellida</taxon>
        <taxon>Trichuridae</taxon>
        <taxon>Trichuris</taxon>
    </lineage>
</organism>
<proteinExistence type="predicted"/>
<evidence type="ECO:0000313" key="2">
    <source>
        <dbReference type="EMBL" id="KFD45059.1"/>
    </source>
</evidence>
<evidence type="ECO:0000313" key="3">
    <source>
        <dbReference type="Proteomes" id="UP000030764"/>
    </source>
</evidence>
<accession>A0A085LJB3</accession>
<keyword evidence="3" id="KW-1185">Reference proteome</keyword>
<dbReference type="EMBL" id="KL363830">
    <property type="protein sequence ID" value="KFD45059.1"/>
    <property type="molecule type" value="Genomic_DNA"/>
</dbReference>
<dbReference type="AlphaFoldDB" id="A0A085LJB3"/>
<feature type="region of interest" description="Disordered" evidence="1">
    <location>
        <begin position="115"/>
        <end position="152"/>
    </location>
</feature>